<organism evidence="1 2">
    <name type="scientific">Candidatus Beckwithbacteria bacterium GW2011_GWA2_43_10</name>
    <dbReference type="NCBI Taxonomy" id="1618369"/>
    <lineage>
        <taxon>Bacteria</taxon>
        <taxon>Candidatus Beckwithiibacteriota</taxon>
    </lineage>
</organism>
<comment type="caution">
    <text evidence="1">The sequence shown here is derived from an EMBL/GenBank/DDBJ whole genome shotgun (WGS) entry which is preliminary data.</text>
</comment>
<sequence>MIYQTWQKKVGSNYYLFNRRLSANLNYAFAALSAGVRQLAEASAVPTSDSISFFVTPPGIEPALNFLFYPRSD</sequence>
<dbReference type="Proteomes" id="UP000034213">
    <property type="component" value="Unassembled WGS sequence"/>
</dbReference>
<protein>
    <submittedName>
        <fullName evidence="1">Uncharacterized protein</fullName>
    </submittedName>
</protein>
<accession>A0A0G1C499</accession>
<evidence type="ECO:0000313" key="2">
    <source>
        <dbReference type="Proteomes" id="UP000034213"/>
    </source>
</evidence>
<dbReference type="EMBL" id="LCEW01000005">
    <property type="protein sequence ID" value="KKS80485.1"/>
    <property type="molecule type" value="Genomic_DNA"/>
</dbReference>
<reference evidence="1 2" key="1">
    <citation type="journal article" date="2015" name="Nature">
        <title>rRNA introns, odd ribosomes, and small enigmatic genomes across a large radiation of phyla.</title>
        <authorList>
            <person name="Brown C.T."/>
            <person name="Hug L.A."/>
            <person name="Thomas B.C."/>
            <person name="Sharon I."/>
            <person name="Castelle C.J."/>
            <person name="Singh A."/>
            <person name="Wilkins M.J."/>
            <person name="Williams K.H."/>
            <person name="Banfield J.F."/>
        </authorList>
    </citation>
    <scope>NUCLEOTIDE SEQUENCE [LARGE SCALE GENOMIC DNA]</scope>
</reference>
<evidence type="ECO:0000313" key="1">
    <source>
        <dbReference type="EMBL" id="KKS80485.1"/>
    </source>
</evidence>
<name>A0A0G1C499_9BACT</name>
<gene>
    <name evidence="1" type="ORF">UV54_C0005G0020</name>
</gene>
<proteinExistence type="predicted"/>
<dbReference type="AlphaFoldDB" id="A0A0G1C499"/>